<sequence>MIPLGISLVQAVDVEYAYNMYKINLDNPE</sequence>
<comment type="caution">
    <text evidence="1">The sequence shown here is derived from an EMBL/GenBank/DDBJ whole genome shotgun (WGS) entry which is preliminary data.</text>
</comment>
<accession>A0A839TKU2</accession>
<reference evidence="1 2" key="1">
    <citation type="submission" date="2020-08" db="EMBL/GenBank/DDBJ databases">
        <title>Genomic Encyclopedia of Type Strains, Phase III (KMG-III): the genomes of soil and plant-associated and newly described type strains.</title>
        <authorList>
            <person name="Whitman W."/>
        </authorList>
    </citation>
    <scope>NUCLEOTIDE SEQUENCE [LARGE SCALE GENOMIC DNA]</scope>
    <source>
        <strain evidence="1 2">CECT 5831</strain>
    </source>
</reference>
<organism evidence="1 2">
    <name type="scientific">Paenibacillus rhizosphaerae</name>
    <dbReference type="NCBI Taxonomy" id="297318"/>
    <lineage>
        <taxon>Bacteria</taxon>
        <taxon>Bacillati</taxon>
        <taxon>Bacillota</taxon>
        <taxon>Bacilli</taxon>
        <taxon>Bacillales</taxon>
        <taxon>Paenibacillaceae</taxon>
        <taxon>Paenibacillus</taxon>
    </lineage>
</organism>
<dbReference type="AlphaFoldDB" id="A0A839TKU2"/>
<proteinExistence type="predicted"/>
<evidence type="ECO:0000313" key="1">
    <source>
        <dbReference type="EMBL" id="MBB3125447.1"/>
    </source>
</evidence>
<protein>
    <submittedName>
        <fullName evidence="1">Uncharacterized protein</fullName>
    </submittedName>
</protein>
<gene>
    <name evidence="1" type="ORF">FHS19_000101</name>
</gene>
<evidence type="ECO:0000313" key="2">
    <source>
        <dbReference type="Proteomes" id="UP000517523"/>
    </source>
</evidence>
<dbReference type="EMBL" id="JACHXJ010000001">
    <property type="protein sequence ID" value="MBB3125447.1"/>
    <property type="molecule type" value="Genomic_DNA"/>
</dbReference>
<dbReference type="Proteomes" id="UP000517523">
    <property type="component" value="Unassembled WGS sequence"/>
</dbReference>
<name>A0A839TKU2_9BACL</name>